<sequence length="61" mass="6549">MNRIPLSDYVKTHGQPVTAKALGVTQGAISKAIRGSRNIFVIQGKGGSIKAEEIRPFPSQK</sequence>
<proteinExistence type="predicted"/>
<dbReference type="KEGG" id="rpne:NCTC8284_01840"/>
<dbReference type="InterPro" id="IPR000655">
    <property type="entry name" value="Cro-like"/>
</dbReference>
<name>A0A3S4VDZ6_9PAST</name>
<dbReference type="Pfam" id="PF09048">
    <property type="entry name" value="Cro"/>
    <property type="match status" value="1"/>
</dbReference>
<dbReference type="RefSeq" id="WP_136126442.1">
    <property type="nucleotide sequence ID" value="NZ_QXNE01000015.1"/>
</dbReference>
<dbReference type="Gene3D" id="3.30.240.10">
    <property type="entry name" value="CRO Repressor"/>
    <property type="match status" value="1"/>
</dbReference>
<evidence type="ECO:0000313" key="2">
    <source>
        <dbReference type="Proteomes" id="UP000278733"/>
    </source>
</evidence>
<gene>
    <name evidence="1" type="ORF">NCTC8284_01840</name>
</gene>
<dbReference type="SUPFAM" id="SSF47413">
    <property type="entry name" value="lambda repressor-like DNA-binding domains"/>
    <property type="match status" value="1"/>
</dbReference>
<evidence type="ECO:0000313" key="1">
    <source>
        <dbReference type="EMBL" id="VEH66667.1"/>
    </source>
</evidence>
<dbReference type="GO" id="GO:0006355">
    <property type="term" value="P:regulation of DNA-templated transcription"/>
    <property type="evidence" value="ECO:0007669"/>
    <property type="project" value="InterPro"/>
</dbReference>
<protein>
    <submittedName>
        <fullName evidence="1">Cro</fullName>
    </submittedName>
</protein>
<dbReference type="InterPro" id="IPR010982">
    <property type="entry name" value="Lambda_DNA-bd_dom_sf"/>
</dbReference>
<dbReference type="Proteomes" id="UP000278733">
    <property type="component" value="Chromosome"/>
</dbReference>
<reference evidence="1 2" key="1">
    <citation type="submission" date="2018-12" db="EMBL/GenBank/DDBJ databases">
        <authorList>
            <consortium name="Pathogen Informatics"/>
        </authorList>
    </citation>
    <scope>NUCLEOTIDE SEQUENCE [LARGE SCALE GENOMIC DNA]</scope>
    <source>
        <strain evidence="1 2">NCTC8284</strain>
    </source>
</reference>
<organism evidence="1 2">
    <name type="scientific">Rodentibacter pneumotropicus</name>
    <dbReference type="NCBI Taxonomy" id="758"/>
    <lineage>
        <taxon>Bacteria</taxon>
        <taxon>Pseudomonadati</taxon>
        <taxon>Pseudomonadota</taxon>
        <taxon>Gammaproteobacteria</taxon>
        <taxon>Pasteurellales</taxon>
        <taxon>Pasteurellaceae</taxon>
        <taxon>Rodentibacter</taxon>
    </lineage>
</organism>
<dbReference type="InterPro" id="IPR038202">
    <property type="entry name" value="Cro_sf"/>
</dbReference>
<dbReference type="PIRSF" id="PIRSF003217">
    <property type="entry name" value="Cro_protein"/>
    <property type="match status" value="1"/>
</dbReference>
<accession>A0A3S4VDZ6</accession>
<dbReference type="GO" id="GO:0003677">
    <property type="term" value="F:DNA binding"/>
    <property type="evidence" value="ECO:0007669"/>
    <property type="project" value="InterPro"/>
</dbReference>
<dbReference type="EMBL" id="LR134405">
    <property type="protein sequence ID" value="VEH66667.1"/>
    <property type="molecule type" value="Genomic_DNA"/>
</dbReference>
<dbReference type="AlphaFoldDB" id="A0A3S4VDZ6"/>